<evidence type="ECO:0000313" key="7">
    <source>
        <dbReference type="RefSeq" id="XP_022301145.1"/>
    </source>
</evidence>
<evidence type="ECO:0000259" key="5">
    <source>
        <dbReference type="PROSITE" id="PS51720"/>
    </source>
</evidence>
<proteinExistence type="inferred from homology"/>
<evidence type="ECO:0000256" key="2">
    <source>
        <dbReference type="ARBA" id="ARBA00022741"/>
    </source>
</evidence>
<keyword evidence="3" id="KW-0342">GTP-binding</keyword>
<dbReference type="GeneID" id="111109358"/>
<dbReference type="CDD" id="cd01852">
    <property type="entry name" value="AIG1"/>
    <property type="match status" value="1"/>
</dbReference>
<comment type="similarity">
    <text evidence="1">Belongs to the TRAFAC class TrmE-Era-EngA-EngB-Septin-like GTPase superfamily. AIG1/Toc34/Toc159-like paraseptin GTPase family. IAN subfamily.</text>
</comment>
<protein>
    <submittedName>
        <fullName evidence="7">GTPase IMAP family member 4-like</fullName>
    </submittedName>
</protein>
<evidence type="ECO:0000256" key="4">
    <source>
        <dbReference type="SAM" id="Coils"/>
    </source>
</evidence>
<reference evidence="7" key="1">
    <citation type="submission" date="2025-08" db="UniProtKB">
        <authorList>
            <consortium name="RefSeq"/>
        </authorList>
    </citation>
    <scope>IDENTIFICATION</scope>
    <source>
        <tissue evidence="7">Whole sample</tissue>
    </source>
</reference>
<feature type="coiled-coil region" evidence="4">
    <location>
        <begin position="203"/>
        <end position="260"/>
    </location>
</feature>
<dbReference type="InterPro" id="IPR027417">
    <property type="entry name" value="P-loop_NTPase"/>
</dbReference>
<feature type="domain" description="AIG1-type G" evidence="5">
    <location>
        <begin position="2"/>
        <end position="207"/>
    </location>
</feature>
<evidence type="ECO:0000256" key="1">
    <source>
        <dbReference type="ARBA" id="ARBA00008535"/>
    </source>
</evidence>
<evidence type="ECO:0000313" key="6">
    <source>
        <dbReference type="Proteomes" id="UP000694844"/>
    </source>
</evidence>
<dbReference type="SUPFAM" id="SSF52540">
    <property type="entry name" value="P-loop containing nucleoside triphosphate hydrolases"/>
    <property type="match status" value="1"/>
</dbReference>
<dbReference type="AlphaFoldDB" id="A0A8B8BCK4"/>
<keyword evidence="6" id="KW-1185">Reference proteome</keyword>
<dbReference type="Pfam" id="PF04548">
    <property type="entry name" value="AIG1"/>
    <property type="match status" value="1"/>
</dbReference>
<dbReference type="InterPro" id="IPR045058">
    <property type="entry name" value="GIMA/IAN/Toc"/>
</dbReference>
<dbReference type="GO" id="GO:0005525">
    <property type="term" value="F:GTP binding"/>
    <property type="evidence" value="ECO:0007669"/>
    <property type="project" value="UniProtKB-KW"/>
</dbReference>
<dbReference type="PROSITE" id="PS51720">
    <property type="entry name" value="G_AIG1"/>
    <property type="match status" value="1"/>
</dbReference>
<dbReference type="OrthoDB" id="431287at2759"/>
<dbReference type="FunFam" id="3.40.50.300:FF:000366">
    <property type="entry name" value="GTPase, IMAP family member 2"/>
    <property type="match status" value="1"/>
</dbReference>
<keyword evidence="2" id="KW-0547">Nucleotide-binding</keyword>
<organism evidence="6 7">
    <name type="scientific">Crassostrea virginica</name>
    <name type="common">Eastern oyster</name>
    <dbReference type="NCBI Taxonomy" id="6565"/>
    <lineage>
        <taxon>Eukaryota</taxon>
        <taxon>Metazoa</taxon>
        <taxon>Spiralia</taxon>
        <taxon>Lophotrochozoa</taxon>
        <taxon>Mollusca</taxon>
        <taxon>Bivalvia</taxon>
        <taxon>Autobranchia</taxon>
        <taxon>Pteriomorphia</taxon>
        <taxon>Ostreida</taxon>
        <taxon>Ostreoidea</taxon>
        <taxon>Ostreidae</taxon>
        <taxon>Crassostrea</taxon>
    </lineage>
</organism>
<name>A0A8B8BCK4_CRAVI</name>
<dbReference type="KEGG" id="cvn:111109358"/>
<keyword evidence="4" id="KW-0175">Coiled coil</keyword>
<dbReference type="RefSeq" id="XP_022301145.1">
    <property type="nucleotide sequence ID" value="XM_022445437.1"/>
</dbReference>
<sequence>MEKEIRLVLLGKTGCGKSATGNTILGSEKFRSMISGSSVTHVCSQNFAYRFNRKIVIVDTPGIFDTEETNEKVQEEIYKCIGITSPGPHAFILVINAAERYTSEDEFTVQHFVKYFGGNVYKYFIVLFTRKDQLDAKNVTIEEYVKGCPYKLQQFIEKCGNRVLAFDNNLEGLEQNEQVKGMLDIILENVKRIGDNFYTNDMYIEAEKKILLVEEEKLQHEKEKLEEDLKRFDQKHEQAIEGINDEVKELSRKLDREEHAIPDSDMRLRIHESHPKDIDEAEAQAIRLETHRLADRQRCSNRPVRAINEKQPDQSSHSDTLNLIRDEFSQPMGPTPIDRTRDKMVKSLVNTRKTRDSRIRGSRNDYLKMAQNSFIK</sequence>
<evidence type="ECO:0000256" key="3">
    <source>
        <dbReference type="ARBA" id="ARBA00023134"/>
    </source>
</evidence>
<gene>
    <name evidence="7" type="primary">LOC111109358</name>
</gene>
<dbReference type="InterPro" id="IPR006703">
    <property type="entry name" value="G_AIG1"/>
</dbReference>
<dbReference type="PANTHER" id="PTHR10903">
    <property type="entry name" value="GTPASE, IMAP FAMILY MEMBER-RELATED"/>
    <property type="match status" value="1"/>
</dbReference>
<accession>A0A8B8BCK4</accession>
<dbReference type="PANTHER" id="PTHR10903:SF184">
    <property type="entry name" value="GTP-BINDING PROTEIN A"/>
    <property type="match status" value="1"/>
</dbReference>
<dbReference type="Proteomes" id="UP000694844">
    <property type="component" value="Chromosome 8"/>
</dbReference>
<dbReference type="Gene3D" id="3.40.50.300">
    <property type="entry name" value="P-loop containing nucleotide triphosphate hydrolases"/>
    <property type="match status" value="1"/>
</dbReference>